<accession>A0A502JM48</accession>
<dbReference type="Proteomes" id="UP000318695">
    <property type="component" value="Unassembled WGS sequence"/>
</dbReference>
<evidence type="ECO:0000313" key="3">
    <source>
        <dbReference type="Proteomes" id="UP000318695"/>
    </source>
</evidence>
<dbReference type="EMBL" id="SDPI01000013">
    <property type="protein sequence ID" value="TPH00732.1"/>
    <property type="molecule type" value="Genomic_DNA"/>
</dbReference>
<dbReference type="AlphaFoldDB" id="A0A502JM48"/>
<name>A0A502JM48_HAEHA</name>
<organism evidence="2 3">
    <name type="scientific">Haemophilus haemolyticus</name>
    <dbReference type="NCBI Taxonomy" id="726"/>
    <lineage>
        <taxon>Bacteria</taxon>
        <taxon>Pseudomonadati</taxon>
        <taxon>Pseudomonadota</taxon>
        <taxon>Gammaproteobacteria</taxon>
        <taxon>Pasteurellales</taxon>
        <taxon>Pasteurellaceae</taxon>
        <taxon>Haemophilus</taxon>
    </lineage>
</organism>
<dbReference type="Pfam" id="PF04233">
    <property type="entry name" value="Phage_Mu_F"/>
    <property type="match status" value="1"/>
</dbReference>
<evidence type="ECO:0000259" key="1">
    <source>
        <dbReference type="Pfam" id="PF04233"/>
    </source>
</evidence>
<feature type="domain" description="Phage head morphogenesis" evidence="1">
    <location>
        <begin position="156"/>
        <end position="260"/>
    </location>
</feature>
<sequence length="548" mass="62795">METKKHQKPTLRQRIAHALTDRKILHFRYDAHLRQQVYKRLNTLQKSLINRISAIGIEGLSAKKLDKLLTELQTEIAKTYQETTAYTQEELSGFLSLEASKISQLYNDEIGFDLFNDVPKERIKAIKNVAVIEGQPLEAWWNKQRADLAFKFEGIIRTGVAEGKQNGQLATEVRELMSVSRRTADTLVITAVAKVADTAHEALRDANLDILQGEEHLSTLDMRTSTVCQVRDGKRWDLDKKPIGHNIPYKRPPLHPRCRSILQLVTKSWEELGVQGMEEMPTSTRASMNGQVDERINYESWLNNKTAEEKELVLGKGKADLWERGVITFSDMLDQSGRPLTLKELYSKSSLVQEYNPMDVTKKYQQAAEIEPKITKAVTTIIASVDGEVAGLEYRLKSMDSLKRKIETEMMAGISEQQAIDNIKDVIRYTAIFSPENFVTQYREMQSALEKQGYKTIIVKNTWKDGAVYKGINTFITTLVKKDNVIFEMQYHTSESFALKNGELHQLYERFRDPNTEQEEKEKLYIEMQKLSAKLVTPKDIQKIKGVK</sequence>
<dbReference type="InterPro" id="IPR006528">
    <property type="entry name" value="Phage_head_morphogenesis_dom"/>
</dbReference>
<dbReference type="NCBIfam" id="TIGR01641">
    <property type="entry name" value="phageSPP1_gp7"/>
    <property type="match status" value="1"/>
</dbReference>
<comment type="caution">
    <text evidence="2">The sequence shown here is derived from an EMBL/GenBank/DDBJ whole genome shotgun (WGS) entry which is preliminary data.</text>
</comment>
<dbReference type="RefSeq" id="WP_140578198.1">
    <property type="nucleotide sequence ID" value="NZ_SDPI01000013.1"/>
</dbReference>
<reference evidence="2 3" key="1">
    <citation type="submission" date="2019-01" db="EMBL/GenBank/DDBJ databases">
        <title>Comparative genomic analysis identifies haemin-independent Haemophilus haemolyticus: a formal re-classification of Haemophilus intermedius.</title>
        <authorList>
            <person name="Harris T.M."/>
            <person name="Price E.P."/>
            <person name="Sarovich D.S."/>
            <person name="Norskov-Lauritsen N."/>
            <person name="Beissbarth J."/>
            <person name="Chang A.B."/>
            <person name="Smith-Vaughan H.C."/>
        </authorList>
    </citation>
    <scope>NUCLEOTIDE SEQUENCE [LARGE SCALE GENOMIC DNA]</scope>
    <source>
        <strain evidence="2 3">CCUG 30218</strain>
    </source>
</reference>
<proteinExistence type="predicted"/>
<evidence type="ECO:0000313" key="2">
    <source>
        <dbReference type="EMBL" id="TPH00732.1"/>
    </source>
</evidence>
<protein>
    <submittedName>
        <fullName evidence="2">Phage head morphogenesis protein</fullName>
    </submittedName>
</protein>
<gene>
    <name evidence="2" type="ORF">EUX54_04190</name>
</gene>